<dbReference type="RefSeq" id="WP_261758420.1">
    <property type="nucleotide sequence ID" value="NZ_CP104562.2"/>
</dbReference>
<gene>
    <name evidence="1" type="ORF">N4261_01220</name>
</gene>
<evidence type="ECO:0000313" key="2">
    <source>
        <dbReference type="Proteomes" id="UP001064933"/>
    </source>
</evidence>
<accession>A0ABY6B3M9</accession>
<proteinExistence type="predicted"/>
<evidence type="ECO:0000313" key="1">
    <source>
        <dbReference type="EMBL" id="UXH78589.1"/>
    </source>
</evidence>
<name>A0ABY6B3M9_9BURK</name>
<organism evidence="1 2">
    <name type="scientific">Roseateles amylovorans</name>
    <dbReference type="NCBI Taxonomy" id="2978473"/>
    <lineage>
        <taxon>Bacteria</taxon>
        <taxon>Pseudomonadati</taxon>
        <taxon>Pseudomonadota</taxon>
        <taxon>Betaproteobacteria</taxon>
        <taxon>Burkholderiales</taxon>
        <taxon>Sphaerotilaceae</taxon>
        <taxon>Roseateles</taxon>
    </lineage>
</organism>
<dbReference type="EMBL" id="CP104562">
    <property type="protein sequence ID" value="UXH78589.1"/>
    <property type="molecule type" value="Genomic_DNA"/>
</dbReference>
<sequence length="47" mass="4838">MNTSLAEGLLPWKSLPRGSCAVLGPQGTFVTAPQASGARGPQGRIEE</sequence>
<dbReference type="Proteomes" id="UP001064933">
    <property type="component" value="Chromosome"/>
</dbReference>
<keyword evidence="2" id="KW-1185">Reference proteome</keyword>
<protein>
    <submittedName>
        <fullName evidence="1">Uncharacterized protein</fullName>
    </submittedName>
</protein>
<reference evidence="1" key="1">
    <citation type="submission" date="2022-10" db="EMBL/GenBank/DDBJ databases">
        <title>Characterization and whole genome sequencing of a new Roseateles species, isolated from fresh water.</title>
        <authorList>
            <person name="Guliayeva D.Y."/>
            <person name="Akhremchuk A.E."/>
            <person name="Sikolenko M.A."/>
            <person name="Valentovich L.N."/>
            <person name="Sidarenka A.V."/>
        </authorList>
    </citation>
    <scope>NUCLEOTIDE SEQUENCE</scope>
    <source>
        <strain evidence="1">BIM B-1768</strain>
    </source>
</reference>